<dbReference type="KEGG" id="atw:C0099_13725"/>
<evidence type="ECO:0000313" key="2">
    <source>
        <dbReference type="Proteomes" id="UP000242205"/>
    </source>
</evidence>
<sequence>MATASIRFTDTEGDEIGVSVDFLPNGARPDSPAHQAALASVEALRDYLKANPAPPEAAPE</sequence>
<dbReference type="EMBL" id="CP025682">
    <property type="protein sequence ID" value="AUN95897.1"/>
    <property type="molecule type" value="Genomic_DNA"/>
</dbReference>
<name>A0A2I6S9G5_9RHOO</name>
<dbReference type="AlphaFoldDB" id="A0A2I6S9G5"/>
<organism evidence="1 2">
    <name type="scientific">Pseudazoarcus pumilus</name>
    <dbReference type="NCBI Taxonomy" id="2067960"/>
    <lineage>
        <taxon>Bacteria</taxon>
        <taxon>Pseudomonadati</taxon>
        <taxon>Pseudomonadota</taxon>
        <taxon>Betaproteobacteria</taxon>
        <taxon>Rhodocyclales</taxon>
        <taxon>Zoogloeaceae</taxon>
        <taxon>Pseudazoarcus</taxon>
    </lineage>
</organism>
<keyword evidence="2" id="KW-1185">Reference proteome</keyword>
<reference evidence="1 2" key="1">
    <citation type="submission" date="2018-01" db="EMBL/GenBank/DDBJ databases">
        <authorList>
            <person name="Fu G.-Y."/>
        </authorList>
    </citation>
    <scope>NUCLEOTIDE SEQUENCE [LARGE SCALE GENOMIC DNA]</scope>
    <source>
        <strain evidence="1 2">SY39</strain>
    </source>
</reference>
<evidence type="ECO:0000313" key="1">
    <source>
        <dbReference type="EMBL" id="AUN95897.1"/>
    </source>
</evidence>
<gene>
    <name evidence="1" type="ORF">C0099_13725</name>
</gene>
<dbReference type="Proteomes" id="UP000242205">
    <property type="component" value="Chromosome"/>
</dbReference>
<protein>
    <submittedName>
        <fullName evidence="1">Uncharacterized protein</fullName>
    </submittedName>
</protein>
<proteinExistence type="predicted"/>
<accession>A0A2I6S9G5</accession>
<dbReference type="RefSeq" id="WP_102247942.1">
    <property type="nucleotide sequence ID" value="NZ_CP025682.1"/>
</dbReference>